<evidence type="ECO:0000259" key="6">
    <source>
        <dbReference type="Pfam" id="PF05175"/>
    </source>
</evidence>
<evidence type="ECO:0000256" key="4">
    <source>
        <dbReference type="ARBA" id="ARBA00048391"/>
    </source>
</evidence>
<comment type="function">
    <text evidence="5">Methylates the class 1 translation termination release factors RF1/PrfA and RF2/PrfB on the glutamine residue of the universally conserved GGQ motif.</text>
</comment>
<evidence type="ECO:0000256" key="2">
    <source>
        <dbReference type="ARBA" id="ARBA00022679"/>
    </source>
</evidence>
<dbReference type="EMBL" id="BAAAFE010000014">
    <property type="protein sequence ID" value="GAA0867340.1"/>
    <property type="molecule type" value="Genomic_DNA"/>
</dbReference>
<dbReference type="Proteomes" id="UP001500738">
    <property type="component" value="Unassembled WGS sequence"/>
</dbReference>
<evidence type="ECO:0000313" key="9">
    <source>
        <dbReference type="Proteomes" id="UP001500738"/>
    </source>
</evidence>
<dbReference type="InterPro" id="IPR029063">
    <property type="entry name" value="SAM-dependent_MTases_sf"/>
</dbReference>
<proteinExistence type="inferred from homology"/>
<comment type="caution">
    <text evidence="8">The sequence shown here is derived from an EMBL/GenBank/DDBJ whole genome shotgun (WGS) entry which is preliminary data.</text>
</comment>
<evidence type="ECO:0000259" key="7">
    <source>
        <dbReference type="Pfam" id="PF17827"/>
    </source>
</evidence>
<comment type="catalytic activity">
    <reaction evidence="4 5">
        <text>L-glutaminyl-[peptide chain release factor] + S-adenosyl-L-methionine = N(5)-methyl-L-glutaminyl-[peptide chain release factor] + S-adenosyl-L-homocysteine + H(+)</text>
        <dbReference type="Rhea" id="RHEA:42896"/>
        <dbReference type="Rhea" id="RHEA-COMP:10271"/>
        <dbReference type="Rhea" id="RHEA-COMP:10272"/>
        <dbReference type="ChEBI" id="CHEBI:15378"/>
        <dbReference type="ChEBI" id="CHEBI:30011"/>
        <dbReference type="ChEBI" id="CHEBI:57856"/>
        <dbReference type="ChEBI" id="CHEBI:59789"/>
        <dbReference type="ChEBI" id="CHEBI:61891"/>
        <dbReference type="EC" id="2.1.1.297"/>
    </reaction>
</comment>
<dbReference type="InterPro" id="IPR040758">
    <property type="entry name" value="PrmC_N"/>
</dbReference>
<dbReference type="NCBIfam" id="TIGR00536">
    <property type="entry name" value="hemK_fam"/>
    <property type="match status" value="1"/>
</dbReference>
<protein>
    <recommendedName>
        <fullName evidence="5">Release factor glutamine methyltransferase</fullName>
        <shortName evidence="5">RF MTase</shortName>
        <ecNumber evidence="5">2.1.1.297</ecNumber>
    </recommendedName>
    <alternativeName>
        <fullName evidence="5">N5-glutamine methyltransferase PrmC</fullName>
    </alternativeName>
    <alternativeName>
        <fullName evidence="5">Protein-(glutamine-N5) MTase PrmC</fullName>
    </alternativeName>
    <alternativeName>
        <fullName evidence="5">Protein-glutamine N-methyltransferase PrmC</fullName>
    </alternativeName>
</protein>
<reference evidence="9" key="1">
    <citation type="journal article" date="2019" name="Int. J. Syst. Evol. Microbiol.">
        <title>The Global Catalogue of Microorganisms (GCM) 10K type strain sequencing project: providing services to taxonomists for standard genome sequencing and annotation.</title>
        <authorList>
            <consortium name="The Broad Institute Genomics Platform"/>
            <consortium name="The Broad Institute Genome Sequencing Center for Infectious Disease"/>
            <person name="Wu L."/>
            <person name="Ma J."/>
        </authorList>
    </citation>
    <scope>NUCLEOTIDE SEQUENCE [LARGE SCALE GENOMIC DNA]</scope>
    <source>
        <strain evidence="9">JCM 15910</strain>
    </source>
</reference>
<dbReference type="Pfam" id="PF17827">
    <property type="entry name" value="PrmC_N"/>
    <property type="match status" value="1"/>
</dbReference>
<dbReference type="PANTHER" id="PTHR18895">
    <property type="entry name" value="HEMK METHYLTRANSFERASE"/>
    <property type="match status" value="1"/>
</dbReference>
<gene>
    <name evidence="5" type="primary">prmC</name>
    <name evidence="8" type="ORF">GCM10009115_34820</name>
</gene>
<keyword evidence="9" id="KW-1185">Reference proteome</keyword>
<dbReference type="CDD" id="cd02440">
    <property type="entry name" value="AdoMet_MTases"/>
    <property type="match status" value="1"/>
</dbReference>
<dbReference type="NCBIfam" id="TIGR03534">
    <property type="entry name" value="RF_mod_PrmC"/>
    <property type="match status" value="1"/>
</dbReference>
<keyword evidence="3 5" id="KW-0949">S-adenosyl-L-methionine</keyword>
<dbReference type="InterPro" id="IPR004556">
    <property type="entry name" value="HemK-like"/>
</dbReference>
<dbReference type="InterPro" id="IPR002052">
    <property type="entry name" value="DNA_methylase_N6_adenine_CS"/>
</dbReference>
<dbReference type="EC" id="2.1.1.297" evidence="5"/>
<sequence length="373" mass="39793">MTRSADLITAIVSYLGFSRAAEPQTDWRAVVDAIGLDRAEAVEWAMLDVLQDLRESKPDWRMHSLWAGSEWAVRELRKRHPELGDAAAKALTWALVCEHKGSVGAALSSAARRLADISDTPRLDAELLMAHALGVERGALLLDPARFGAPDDFGGLVERRMAHEPIAYIVGYRDFWTIRLAVGPGVLIPRPDSETLIEAAVQYFGAAGPKRILDLGTGPGTLLLAALAEWPAATGLGIDAGEAALSFARANADALNLADRAAFRTGDWADGVEGAFDLILCNPPYIADSEELMPDVADHEPSGALFAGADGLGDYRRIVPDLPRLLAPDGLAVLEIGHTQRISVSGLAEAAGFAVACKQDLGGRDRALLLTRP</sequence>
<feature type="domain" description="Release factor glutamine methyltransferase N-terminal" evidence="7">
    <location>
        <begin position="106"/>
        <end position="171"/>
    </location>
</feature>
<keyword evidence="2 5" id="KW-0808">Transferase</keyword>
<comment type="similarity">
    <text evidence="5">Belongs to the protein N5-glutamine methyltransferase family. PrmC subfamily.</text>
</comment>
<dbReference type="HAMAP" id="MF_02126">
    <property type="entry name" value="RF_methyltr_PrmC"/>
    <property type="match status" value="1"/>
</dbReference>
<evidence type="ECO:0000256" key="1">
    <source>
        <dbReference type="ARBA" id="ARBA00022603"/>
    </source>
</evidence>
<dbReference type="InterPro" id="IPR007848">
    <property type="entry name" value="Small_mtfrase_dom"/>
</dbReference>
<feature type="binding site" evidence="5">
    <location>
        <position position="282"/>
    </location>
    <ligand>
        <name>S-adenosyl-L-methionine</name>
        <dbReference type="ChEBI" id="CHEBI:59789"/>
    </ligand>
</feature>
<feature type="binding site" evidence="5">
    <location>
        <position position="268"/>
    </location>
    <ligand>
        <name>S-adenosyl-L-methionine</name>
        <dbReference type="ChEBI" id="CHEBI:59789"/>
    </ligand>
</feature>
<dbReference type="SUPFAM" id="SSF53335">
    <property type="entry name" value="S-adenosyl-L-methionine-dependent methyltransferases"/>
    <property type="match status" value="1"/>
</dbReference>
<dbReference type="PROSITE" id="PS00092">
    <property type="entry name" value="N6_MTASE"/>
    <property type="match status" value="1"/>
</dbReference>
<dbReference type="Gene3D" id="1.10.8.10">
    <property type="entry name" value="DNA helicase RuvA subunit, C-terminal domain"/>
    <property type="match status" value="1"/>
</dbReference>
<feature type="domain" description="Methyltransferase small" evidence="6">
    <location>
        <begin position="209"/>
        <end position="290"/>
    </location>
</feature>
<organism evidence="8 9">
    <name type="scientific">Sphingopyxis soli</name>
    <dbReference type="NCBI Taxonomy" id="592051"/>
    <lineage>
        <taxon>Bacteria</taxon>
        <taxon>Pseudomonadati</taxon>
        <taxon>Pseudomonadota</taxon>
        <taxon>Alphaproteobacteria</taxon>
        <taxon>Sphingomonadales</taxon>
        <taxon>Sphingomonadaceae</taxon>
        <taxon>Sphingopyxis</taxon>
    </lineage>
</organism>
<feature type="binding site" evidence="5">
    <location>
        <position position="239"/>
    </location>
    <ligand>
        <name>S-adenosyl-L-methionine</name>
        <dbReference type="ChEBI" id="CHEBI:59789"/>
    </ligand>
</feature>
<dbReference type="InterPro" id="IPR019874">
    <property type="entry name" value="RF_methyltr_PrmC"/>
</dbReference>
<feature type="binding site" evidence="5">
    <location>
        <begin position="216"/>
        <end position="220"/>
    </location>
    <ligand>
        <name>S-adenosyl-L-methionine</name>
        <dbReference type="ChEBI" id="CHEBI:59789"/>
    </ligand>
</feature>
<keyword evidence="1 5" id="KW-0489">Methyltransferase</keyword>
<feature type="binding site" evidence="5">
    <location>
        <begin position="282"/>
        <end position="285"/>
    </location>
    <ligand>
        <name>substrate</name>
    </ligand>
</feature>
<evidence type="ECO:0000313" key="8">
    <source>
        <dbReference type="EMBL" id="GAA0867340.1"/>
    </source>
</evidence>
<dbReference type="Pfam" id="PF05175">
    <property type="entry name" value="MTS"/>
    <property type="match status" value="1"/>
</dbReference>
<accession>A0ABP3XNE7</accession>
<evidence type="ECO:0000256" key="3">
    <source>
        <dbReference type="ARBA" id="ARBA00022691"/>
    </source>
</evidence>
<dbReference type="InterPro" id="IPR050320">
    <property type="entry name" value="N5-glutamine_MTase"/>
</dbReference>
<dbReference type="PANTHER" id="PTHR18895:SF74">
    <property type="entry name" value="MTRF1L RELEASE FACTOR GLUTAMINE METHYLTRANSFERASE"/>
    <property type="match status" value="1"/>
</dbReference>
<name>A0ABP3XNE7_9SPHN</name>
<dbReference type="Gene3D" id="3.40.50.150">
    <property type="entry name" value="Vaccinia Virus protein VP39"/>
    <property type="match status" value="1"/>
</dbReference>
<evidence type="ECO:0000256" key="5">
    <source>
        <dbReference type="HAMAP-Rule" id="MF_02126"/>
    </source>
</evidence>